<gene>
    <name evidence="2" type="ORF">CRE_20489</name>
</gene>
<sequence>MFESDVPNEDMSRASVLVDSGKPIEENEDSNTKSTDEVKKPDVSGESSNNDTVVLFSEMLDEIKQWKNANMGRKTTIFTAVNFKDYSRDRYHLGISPFKKFLNTQQMDPQQNYHIHVARLPFKSDKFMSMIGLRSDKEITNIEKHLADKNWLVFFSHNSMSHDINFVCLAITPEDVTSLLLLATKEQIHPGQPYKYRSMRDDIRSKLDIVDAYKDYQTRTLVESLLHQNAVLKLNSDMRGLGFDSDSEDDEQCQDIANVANQKKRQEWLRNLKRERKILNSRQKEGEMVRNAEMLANTTNDCTIGEDSESEFEFS</sequence>
<name>E3N2U7_CAERE</name>
<feature type="region of interest" description="Disordered" evidence="1">
    <location>
        <begin position="1"/>
        <end position="49"/>
    </location>
</feature>
<evidence type="ECO:0000313" key="3">
    <source>
        <dbReference type="Proteomes" id="UP000008281"/>
    </source>
</evidence>
<protein>
    <submittedName>
        <fullName evidence="2">Uncharacterized protein</fullName>
    </submittedName>
</protein>
<accession>E3N2U7</accession>
<dbReference type="EMBL" id="DS268515">
    <property type="protein sequence ID" value="EFO84336.1"/>
    <property type="molecule type" value="Genomic_DNA"/>
</dbReference>
<dbReference type="HOGENOM" id="CLU_883491_0_0_1"/>
<reference evidence="2" key="1">
    <citation type="submission" date="2007-07" db="EMBL/GenBank/DDBJ databases">
        <title>PCAP assembly of the Caenorhabditis remanei genome.</title>
        <authorList>
            <consortium name="The Caenorhabditis remanei Sequencing Consortium"/>
            <person name="Wilson R.K."/>
        </authorList>
    </citation>
    <scope>NUCLEOTIDE SEQUENCE [LARGE SCALE GENOMIC DNA]</scope>
    <source>
        <strain evidence="2">PB4641</strain>
    </source>
</reference>
<evidence type="ECO:0000313" key="2">
    <source>
        <dbReference type="EMBL" id="EFO84336.1"/>
    </source>
</evidence>
<dbReference type="InParanoid" id="E3N2U7"/>
<keyword evidence="3" id="KW-1185">Reference proteome</keyword>
<dbReference type="AlphaFoldDB" id="E3N2U7"/>
<organism evidence="3">
    <name type="scientific">Caenorhabditis remanei</name>
    <name type="common">Caenorhabditis vulgaris</name>
    <dbReference type="NCBI Taxonomy" id="31234"/>
    <lineage>
        <taxon>Eukaryota</taxon>
        <taxon>Metazoa</taxon>
        <taxon>Ecdysozoa</taxon>
        <taxon>Nematoda</taxon>
        <taxon>Chromadorea</taxon>
        <taxon>Rhabditida</taxon>
        <taxon>Rhabditina</taxon>
        <taxon>Rhabditomorpha</taxon>
        <taxon>Rhabditoidea</taxon>
        <taxon>Rhabditidae</taxon>
        <taxon>Peloderinae</taxon>
        <taxon>Caenorhabditis</taxon>
    </lineage>
</organism>
<proteinExistence type="predicted"/>
<feature type="compositionally biased region" description="Basic and acidic residues" evidence="1">
    <location>
        <begin position="22"/>
        <end position="43"/>
    </location>
</feature>
<evidence type="ECO:0000256" key="1">
    <source>
        <dbReference type="SAM" id="MobiDB-lite"/>
    </source>
</evidence>
<dbReference type="Proteomes" id="UP000008281">
    <property type="component" value="Unassembled WGS sequence"/>
</dbReference>